<dbReference type="InterPro" id="IPR032567">
    <property type="entry name" value="RTL1-rel"/>
</dbReference>
<accession>A0A699HTM3</accession>
<dbReference type="PANTHER" id="PTHR15503">
    <property type="entry name" value="LDOC1 RELATED"/>
    <property type="match status" value="1"/>
</dbReference>
<dbReference type="InterPro" id="IPR036875">
    <property type="entry name" value="Znf_CCHC_sf"/>
</dbReference>
<keyword evidence="1" id="KW-0863">Zinc-finger</keyword>
<feature type="region of interest" description="Disordered" evidence="2">
    <location>
        <begin position="1"/>
        <end position="35"/>
    </location>
</feature>
<feature type="region of interest" description="Disordered" evidence="2">
    <location>
        <begin position="200"/>
        <end position="220"/>
    </location>
</feature>
<dbReference type="SMART" id="SM00343">
    <property type="entry name" value="ZnF_C2HC"/>
    <property type="match status" value="2"/>
</dbReference>
<dbReference type="Pfam" id="PF00098">
    <property type="entry name" value="zf-CCHC"/>
    <property type="match status" value="1"/>
</dbReference>
<sequence>DENEPELTYPCEDVDPLNTRPPASESEPENENTIEYEDETVPASIHEVGESSAVAIPQTDSDNLLPGFMRWDIDSLLLILDLGSEVRSSVEQGTTTMEKLVEKLGNAEDKVKCKKLNNKLEEARFSNTFLRMQNERVERDLYWTRVQAYELYQEMIHRGFVFEERPNEAIDVPVKDEENATKESRGKSSDVNAAITVERARQANVRSDSSGSGPIRGQDPAPVVREYTFAGFIKCNPTAFHGTEGAIELRRWFEKTKSVFRISECAKGKKVRVLSHRRSSKNEERAVKLEERVKVDAYIRGLTDNIKGEVTSSKPANLNEANNQKQGNARAMITASTDGNVSSGLLPSCEHCFTRHAGLCTIKCHKCGKIGHKARYCKGKNVATCANALPILTCYVCGEQGHTRNRCSKKVKKEEVEEVRGQAYAIKDAEPKGPNVVTGTFLLNGRYAFILFDLGSDRSFVDTRFSSMLNINPVKIGASYEVELNDERVVSTNTVLKSCTLN</sequence>
<evidence type="ECO:0000256" key="1">
    <source>
        <dbReference type="PROSITE-ProRule" id="PRU00047"/>
    </source>
</evidence>
<dbReference type="InterPro" id="IPR001878">
    <property type="entry name" value="Znf_CCHC"/>
</dbReference>
<feature type="compositionally biased region" description="Acidic residues" evidence="2">
    <location>
        <begin position="26"/>
        <end position="35"/>
    </location>
</feature>
<feature type="domain" description="CCHC-type" evidence="3">
    <location>
        <begin position="363"/>
        <end position="378"/>
    </location>
</feature>
<gene>
    <name evidence="4" type="ORF">Tci_447767</name>
</gene>
<dbReference type="PROSITE" id="PS50158">
    <property type="entry name" value="ZF_CCHC"/>
    <property type="match status" value="2"/>
</dbReference>
<feature type="domain" description="CCHC-type" evidence="3">
    <location>
        <begin position="394"/>
        <end position="409"/>
    </location>
</feature>
<dbReference type="EMBL" id="BKCJ010206875">
    <property type="protein sequence ID" value="GEY75793.1"/>
    <property type="molecule type" value="Genomic_DNA"/>
</dbReference>
<organism evidence="4">
    <name type="scientific">Tanacetum cinerariifolium</name>
    <name type="common">Dalmatian daisy</name>
    <name type="synonym">Chrysanthemum cinerariifolium</name>
    <dbReference type="NCBI Taxonomy" id="118510"/>
    <lineage>
        <taxon>Eukaryota</taxon>
        <taxon>Viridiplantae</taxon>
        <taxon>Streptophyta</taxon>
        <taxon>Embryophyta</taxon>
        <taxon>Tracheophyta</taxon>
        <taxon>Spermatophyta</taxon>
        <taxon>Magnoliopsida</taxon>
        <taxon>eudicotyledons</taxon>
        <taxon>Gunneridae</taxon>
        <taxon>Pentapetalae</taxon>
        <taxon>asterids</taxon>
        <taxon>campanulids</taxon>
        <taxon>Asterales</taxon>
        <taxon>Asteraceae</taxon>
        <taxon>Asteroideae</taxon>
        <taxon>Anthemideae</taxon>
        <taxon>Anthemidinae</taxon>
        <taxon>Tanacetum</taxon>
    </lineage>
</organism>
<keyword evidence="1" id="KW-0862">Zinc</keyword>
<protein>
    <recommendedName>
        <fullName evidence="3">CCHC-type domain-containing protein</fullName>
    </recommendedName>
</protein>
<feature type="non-terminal residue" evidence="4">
    <location>
        <position position="1"/>
    </location>
</feature>
<name>A0A699HTM3_TANCI</name>
<evidence type="ECO:0000313" key="4">
    <source>
        <dbReference type="EMBL" id="GEY75793.1"/>
    </source>
</evidence>
<comment type="caution">
    <text evidence="4">The sequence shown here is derived from an EMBL/GenBank/DDBJ whole genome shotgun (WGS) entry which is preliminary data.</text>
</comment>
<dbReference type="Gene3D" id="4.10.60.10">
    <property type="entry name" value="Zinc finger, CCHC-type"/>
    <property type="match status" value="1"/>
</dbReference>
<dbReference type="Pfam" id="PF08284">
    <property type="entry name" value="RVP_2"/>
    <property type="match status" value="1"/>
</dbReference>
<dbReference type="GO" id="GO:0003676">
    <property type="term" value="F:nucleic acid binding"/>
    <property type="evidence" value="ECO:0007669"/>
    <property type="project" value="InterPro"/>
</dbReference>
<reference evidence="4" key="1">
    <citation type="journal article" date="2019" name="Sci. Rep.">
        <title>Draft genome of Tanacetum cinerariifolium, the natural source of mosquito coil.</title>
        <authorList>
            <person name="Yamashiro T."/>
            <person name="Shiraishi A."/>
            <person name="Satake H."/>
            <person name="Nakayama K."/>
        </authorList>
    </citation>
    <scope>NUCLEOTIDE SEQUENCE</scope>
</reference>
<proteinExistence type="predicted"/>
<evidence type="ECO:0000256" key="2">
    <source>
        <dbReference type="SAM" id="MobiDB-lite"/>
    </source>
</evidence>
<dbReference type="SUPFAM" id="SSF57756">
    <property type="entry name" value="Retrovirus zinc finger-like domains"/>
    <property type="match status" value="1"/>
</dbReference>
<dbReference type="GO" id="GO:0008270">
    <property type="term" value="F:zinc ion binding"/>
    <property type="evidence" value="ECO:0007669"/>
    <property type="project" value="UniProtKB-KW"/>
</dbReference>
<keyword evidence="1" id="KW-0479">Metal-binding</keyword>
<evidence type="ECO:0000259" key="3">
    <source>
        <dbReference type="PROSITE" id="PS50158"/>
    </source>
</evidence>
<dbReference type="AlphaFoldDB" id="A0A699HTM3"/>
<dbReference type="PANTHER" id="PTHR15503:SF45">
    <property type="entry name" value="RNA-DIRECTED DNA POLYMERASE HOMOLOG"/>
    <property type="match status" value="1"/>
</dbReference>